<accession>A0ABT1K2Y7</accession>
<keyword evidence="3" id="KW-1185">Reference proteome</keyword>
<dbReference type="RefSeq" id="WP_253771106.1">
    <property type="nucleotide sequence ID" value="NZ_BAAAVE010000004.1"/>
</dbReference>
<dbReference type="Proteomes" id="UP001320766">
    <property type="component" value="Unassembled WGS sequence"/>
</dbReference>
<feature type="region of interest" description="Disordered" evidence="1">
    <location>
        <begin position="80"/>
        <end position="99"/>
    </location>
</feature>
<evidence type="ECO:0000313" key="3">
    <source>
        <dbReference type="Proteomes" id="UP001320766"/>
    </source>
</evidence>
<evidence type="ECO:0000256" key="1">
    <source>
        <dbReference type="SAM" id="MobiDB-lite"/>
    </source>
</evidence>
<evidence type="ECO:0008006" key="4">
    <source>
        <dbReference type="Google" id="ProtNLM"/>
    </source>
</evidence>
<comment type="caution">
    <text evidence="2">The sequence shown here is derived from an EMBL/GenBank/DDBJ whole genome shotgun (WGS) entry which is preliminary data.</text>
</comment>
<reference evidence="2 3" key="1">
    <citation type="submission" date="2022-06" db="EMBL/GenBank/DDBJ databases">
        <title>Sequencing the genomes of 1000 actinobacteria strains.</title>
        <authorList>
            <person name="Klenk H.-P."/>
        </authorList>
    </citation>
    <scope>NUCLEOTIDE SEQUENCE [LARGE SCALE GENOMIC DNA]</scope>
    <source>
        <strain evidence="2 3">DSM 44170</strain>
    </source>
</reference>
<dbReference type="EMBL" id="JAMZEC010000001">
    <property type="protein sequence ID" value="MCP2347841.1"/>
    <property type="molecule type" value="Genomic_DNA"/>
</dbReference>
<protein>
    <recommendedName>
        <fullName evidence="4">ADP-ribosylglycohydrolase family protein</fullName>
    </recommendedName>
</protein>
<proteinExistence type="predicted"/>
<evidence type="ECO:0000313" key="2">
    <source>
        <dbReference type="EMBL" id="MCP2347841.1"/>
    </source>
</evidence>
<sequence length="99" mass="10888">MTASRPPTMEKLMPCAAAAPHTFLRVTGDRRPGRPPGPWAHDDDQLLILLVTTWALATGRTPPGRPADRLTPEELIEFWADERTASGDPPPPGRRRPTC</sequence>
<name>A0ABT1K2Y7_9ACTN</name>
<organism evidence="2 3">
    <name type="scientific">Nonomuraea roseoviolacea subsp. carminata</name>
    <dbReference type="NCBI Taxonomy" id="160689"/>
    <lineage>
        <taxon>Bacteria</taxon>
        <taxon>Bacillati</taxon>
        <taxon>Actinomycetota</taxon>
        <taxon>Actinomycetes</taxon>
        <taxon>Streptosporangiales</taxon>
        <taxon>Streptosporangiaceae</taxon>
        <taxon>Nonomuraea</taxon>
    </lineage>
</organism>
<gene>
    <name evidence="2" type="ORF">HD595_003963</name>
</gene>